<dbReference type="AlphaFoldDB" id="A0A8B4H8G5"/>
<reference evidence="3 4" key="1">
    <citation type="submission" date="2018-06" db="EMBL/GenBank/DDBJ databases">
        <authorList>
            <consortium name="Pathogen Informatics"/>
            <person name="Doyle S."/>
        </authorList>
    </citation>
    <scope>NUCLEOTIDE SEQUENCE [LARGE SCALE GENOMIC DNA]</scope>
    <source>
        <strain evidence="3 4">NCTC10254</strain>
    </source>
</reference>
<keyword evidence="3" id="KW-0418">Kinase</keyword>
<dbReference type="GO" id="GO:0016301">
    <property type="term" value="F:kinase activity"/>
    <property type="evidence" value="ECO:0007669"/>
    <property type="project" value="UniProtKB-KW"/>
</dbReference>
<keyword evidence="3" id="KW-0808">Transferase</keyword>
<proteinExistence type="predicted"/>
<evidence type="ECO:0000259" key="2">
    <source>
        <dbReference type="Pfam" id="PF12555"/>
    </source>
</evidence>
<keyword evidence="1" id="KW-0472">Membrane</keyword>
<dbReference type="Pfam" id="PF12555">
    <property type="entry name" value="SteA-like_C"/>
    <property type="match status" value="1"/>
</dbReference>
<feature type="transmembrane region" description="Helical" evidence="1">
    <location>
        <begin position="20"/>
        <end position="41"/>
    </location>
</feature>
<keyword evidence="1" id="KW-0812">Transmembrane</keyword>
<comment type="caution">
    <text evidence="3">The sequence shown here is derived from an EMBL/GenBank/DDBJ whole genome shotgun (WGS) entry which is preliminary data.</text>
</comment>
<evidence type="ECO:0000313" key="4">
    <source>
        <dbReference type="Proteomes" id="UP000249886"/>
    </source>
</evidence>
<organism evidence="3 4">
    <name type="scientific">Corynebacterium matruchotii</name>
    <dbReference type="NCBI Taxonomy" id="43768"/>
    <lineage>
        <taxon>Bacteria</taxon>
        <taxon>Bacillati</taxon>
        <taxon>Actinomycetota</taxon>
        <taxon>Actinomycetes</taxon>
        <taxon>Mycobacteriales</taxon>
        <taxon>Corynebacteriaceae</taxon>
        <taxon>Corynebacterium</taxon>
    </lineage>
</organism>
<feature type="domain" description="SteA-like C-terminal" evidence="2">
    <location>
        <begin position="5"/>
        <end position="57"/>
    </location>
</feature>
<evidence type="ECO:0000256" key="1">
    <source>
        <dbReference type="SAM" id="Phobius"/>
    </source>
</evidence>
<keyword evidence="1" id="KW-1133">Transmembrane helix</keyword>
<dbReference type="Proteomes" id="UP000249886">
    <property type="component" value="Unassembled WGS sequence"/>
</dbReference>
<sequence>MDASAIATLYNIRSGKNIAFLWGVMGVLVALATVIMVAGLAGEGSFMVNVVDTWNNIIGRVAS</sequence>
<accession>A0A8B4H8G5</accession>
<evidence type="ECO:0000313" key="3">
    <source>
        <dbReference type="EMBL" id="SPW29546.1"/>
    </source>
</evidence>
<gene>
    <name evidence="3" type="ORF">NCTC10254_01671</name>
</gene>
<protein>
    <submittedName>
        <fullName evidence="3">Thiamin pyrophosphokinase, catalytic domain-containing protein</fullName>
    </submittedName>
</protein>
<dbReference type="EMBL" id="UARK01000014">
    <property type="protein sequence ID" value="SPW29546.1"/>
    <property type="molecule type" value="Genomic_DNA"/>
</dbReference>
<name>A0A8B4H8G5_9CORY</name>
<dbReference type="InterPro" id="IPR022215">
    <property type="entry name" value="SteA-like_C"/>
</dbReference>